<sequence length="94" mass="10358">MGCVVLWIGVSSPRHGMDFNFVSSQIWFSRERNRLCGGDSDGYQADDRLWLCRLLAAGGCKLLLVGLGGFCLWTSWGHGFALCYLMKAPGIGRV</sequence>
<accession>A0A8T2ADP5</accession>
<proteinExistence type="predicted"/>
<name>A0A8T2ADP5_9BRAS</name>
<dbReference type="Proteomes" id="UP000694240">
    <property type="component" value="Chromosome 9"/>
</dbReference>
<reference evidence="1 2" key="1">
    <citation type="submission" date="2020-12" db="EMBL/GenBank/DDBJ databases">
        <title>Concerted genomic and epigenomic changes stabilize Arabidopsis allopolyploids.</title>
        <authorList>
            <person name="Chen Z."/>
        </authorList>
    </citation>
    <scope>NUCLEOTIDE SEQUENCE [LARGE SCALE GENOMIC DNA]</scope>
    <source>
        <strain evidence="1">Allo738</strain>
        <tissue evidence="1">Leaf</tissue>
    </source>
</reference>
<gene>
    <name evidence="1" type="ORF">ISN45_Aa04g024320</name>
</gene>
<comment type="caution">
    <text evidence="1">The sequence shown here is derived from an EMBL/GenBank/DDBJ whole genome shotgun (WGS) entry which is preliminary data.</text>
</comment>
<dbReference type="EMBL" id="JAEFBK010000009">
    <property type="protein sequence ID" value="KAG7569741.1"/>
    <property type="molecule type" value="Genomic_DNA"/>
</dbReference>
<dbReference type="AlphaFoldDB" id="A0A8T2ADP5"/>
<protein>
    <submittedName>
        <fullName evidence="1">Uncharacterized protein</fullName>
    </submittedName>
</protein>
<organism evidence="1 2">
    <name type="scientific">Arabidopsis thaliana x Arabidopsis arenosa</name>
    <dbReference type="NCBI Taxonomy" id="1240361"/>
    <lineage>
        <taxon>Eukaryota</taxon>
        <taxon>Viridiplantae</taxon>
        <taxon>Streptophyta</taxon>
        <taxon>Embryophyta</taxon>
        <taxon>Tracheophyta</taxon>
        <taxon>Spermatophyta</taxon>
        <taxon>Magnoliopsida</taxon>
        <taxon>eudicotyledons</taxon>
        <taxon>Gunneridae</taxon>
        <taxon>Pentapetalae</taxon>
        <taxon>rosids</taxon>
        <taxon>malvids</taxon>
        <taxon>Brassicales</taxon>
        <taxon>Brassicaceae</taxon>
        <taxon>Camelineae</taxon>
        <taxon>Arabidopsis</taxon>
    </lineage>
</organism>
<evidence type="ECO:0000313" key="2">
    <source>
        <dbReference type="Proteomes" id="UP000694240"/>
    </source>
</evidence>
<keyword evidence="2" id="KW-1185">Reference proteome</keyword>
<evidence type="ECO:0000313" key="1">
    <source>
        <dbReference type="EMBL" id="KAG7569741.1"/>
    </source>
</evidence>